<feature type="transmembrane region" description="Helical" evidence="6">
    <location>
        <begin position="182"/>
        <end position="200"/>
    </location>
</feature>
<accession>A0A6F8PT19</accession>
<dbReference type="PROSITE" id="PS50801">
    <property type="entry name" value="STAS"/>
    <property type="match status" value="1"/>
</dbReference>
<dbReference type="InterPro" id="IPR001902">
    <property type="entry name" value="SLC26A/SulP_fam"/>
</dbReference>
<feature type="transmembrane region" description="Helical" evidence="6">
    <location>
        <begin position="207"/>
        <end position="224"/>
    </location>
</feature>
<dbReference type="EMBL" id="AP021889">
    <property type="protein sequence ID" value="BBP45158.1"/>
    <property type="molecule type" value="Genomic_DNA"/>
</dbReference>
<dbReference type="GO" id="GO:0016020">
    <property type="term" value="C:membrane"/>
    <property type="evidence" value="ECO:0007669"/>
    <property type="project" value="UniProtKB-SubCell"/>
</dbReference>
<evidence type="ECO:0000259" key="7">
    <source>
        <dbReference type="PROSITE" id="PS50801"/>
    </source>
</evidence>
<feature type="transmembrane region" description="Helical" evidence="6">
    <location>
        <begin position="404"/>
        <end position="433"/>
    </location>
</feature>
<feature type="transmembrane region" description="Helical" evidence="6">
    <location>
        <begin position="373"/>
        <end position="392"/>
    </location>
</feature>
<comment type="subcellular location">
    <subcellularLocation>
        <location evidence="1">Membrane</location>
        <topology evidence="1">Multi-pass membrane protein</topology>
    </subcellularLocation>
</comment>
<dbReference type="Gene3D" id="3.30.750.24">
    <property type="entry name" value="STAS domain"/>
    <property type="match status" value="1"/>
</dbReference>
<evidence type="ECO:0000256" key="3">
    <source>
        <dbReference type="ARBA" id="ARBA00022989"/>
    </source>
</evidence>
<dbReference type="KEGG" id="tse:THMIRHAS_05310"/>
<evidence type="ECO:0000313" key="9">
    <source>
        <dbReference type="Proteomes" id="UP000501726"/>
    </source>
</evidence>
<dbReference type="NCBIfam" id="NF008660">
    <property type="entry name" value="PRK11660.1"/>
    <property type="match status" value="1"/>
</dbReference>
<name>A0A6F8PT19_9GAMM</name>
<dbReference type="GO" id="GO:0055085">
    <property type="term" value="P:transmembrane transport"/>
    <property type="evidence" value="ECO:0007669"/>
    <property type="project" value="InterPro"/>
</dbReference>
<feature type="transmembrane region" description="Helical" evidence="6">
    <location>
        <begin position="61"/>
        <end position="81"/>
    </location>
</feature>
<feature type="transmembrane region" description="Helical" evidence="6">
    <location>
        <begin position="345"/>
        <end position="366"/>
    </location>
</feature>
<proteinExistence type="predicted"/>
<evidence type="ECO:0000313" key="8">
    <source>
        <dbReference type="EMBL" id="BBP45158.1"/>
    </source>
</evidence>
<dbReference type="RefSeq" id="WP_173270527.1">
    <property type="nucleotide sequence ID" value="NZ_AP021889.1"/>
</dbReference>
<protein>
    <submittedName>
        <fullName evidence="8">Sodium-independent anion transporter</fullName>
    </submittedName>
</protein>
<evidence type="ECO:0000256" key="4">
    <source>
        <dbReference type="ARBA" id="ARBA00023136"/>
    </source>
</evidence>
<dbReference type="InterPro" id="IPR002645">
    <property type="entry name" value="STAS_dom"/>
</dbReference>
<keyword evidence="4 6" id="KW-0472">Membrane</keyword>
<evidence type="ECO:0000256" key="5">
    <source>
        <dbReference type="SAM" id="MobiDB-lite"/>
    </source>
</evidence>
<dbReference type="CDD" id="cd07042">
    <property type="entry name" value="STAS_SulP_like_sulfate_transporter"/>
    <property type="match status" value="1"/>
</dbReference>
<dbReference type="InterPro" id="IPR036513">
    <property type="entry name" value="STAS_dom_sf"/>
</dbReference>
<organism evidence="8 9">
    <name type="scientific">Thiosulfatimonas sediminis</name>
    <dbReference type="NCBI Taxonomy" id="2675054"/>
    <lineage>
        <taxon>Bacteria</taxon>
        <taxon>Pseudomonadati</taxon>
        <taxon>Pseudomonadota</taxon>
        <taxon>Gammaproteobacteria</taxon>
        <taxon>Thiotrichales</taxon>
        <taxon>Piscirickettsiaceae</taxon>
        <taxon>Thiosulfatimonas</taxon>
    </lineage>
</organism>
<feature type="transmembrane region" description="Helical" evidence="6">
    <location>
        <begin position="271"/>
        <end position="294"/>
    </location>
</feature>
<dbReference type="InterPro" id="IPR011547">
    <property type="entry name" value="SLC26A/SulP_dom"/>
</dbReference>
<dbReference type="PANTHER" id="PTHR11814">
    <property type="entry name" value="SULFATE TRANSPORTER"/>
    <property type="match status" value="1"/>
</dbReference>
<sequence length="599" mass="66022">MAQSTNFTSLKIGYGLRDFLKKEGYDRHAFGKDLLAGFTVGILAIPISMALATGIGISPIYGLYTAIVAGFFTALFGGSRFSIAGPTASFVILLIPVAESYGLLGVVLVSFLAGLLLMLMAYLRLGRWIEYIPESITLGFTTGIATLIILLQIKDFFGLPLQNLPSDFMERLWMMVQNLPQLHWQSAVIGIGTMLFMIIWARFKFRLPGHLPGIILASVATYYWNMQGAEIKTVGELFAEIPHFLPNFKGDWMWEMLTLMNATEMWEMFKFLLPAAFALAVLGAMESMFCAVVLDNAAGTRHSPNSELLGQGLGNVLSSLFGGFASSGGMARSMTNLRAGALSPVSGMVHALVVLFAIFFLAKLLVHLPMPAMSALLILVAWKMSSFSRALVLLRGTPDSDTWVYLSCFVMILLFDVSIAVTAGMVLASVLFVKEIAEMTRLQDIRNVKRYHNESIPQEWNIYRIQGPLFFAAADRIFSELVETLSKKDGIVLQMDAVTILDSGGLAALRRFIALAERNGVEVYLSELQFQPLKTLARYGLDKFGDHFRLFASLDEAQLAIHERLAQQNPTEQTAEISSSLSIQSRAETAPISKATERH</sequence>
<feature type="transmembrane region" description="Helical" evidence="6">
    <location>
        <begin position="135"/>
        <end position="153"/>
    </location>
</feature>
<gene>
    <name evidence="8" type="ORF">THMIRHAS_05310</name>
</gene>
<feature type="region of interest" description="Disordered" evidence="5">
    <location>
        <begin position="570"/>
        <end position="599"/>
    </location>
</feature>
<feature type="transmembrane region" description="Helical" evidence="6">
    <location>
        <begin position="34"/>
        <end position="54"/>
    </location>
</feature>
<evidence type="ECO:0000256" key="1">
    <source>
        <dbReference type="ARBA" id="ARBA00004141"/>
    </source>
</evidence>
<dbReference type="Pfam" id="PF00916">
    <property type="entry name" value="Sulfate_transp"/>
    <property type="match status" value="1"/>
</dbReference>
<keyword evidence="9" id="KW-1185">Reference proteome</keyword>
<keyword evidence="3 6" id="KW-1133">Transmembrane helix</keyword>
<evidence type="ECO:0000256" key="6">
    <source>
        <dbReference type="SAM" id="Phobius"/>
    </source>
</evidence>
<reference evidence="9" key="1">
    <citation type="submission" date="2019-11" db="EMBL/GenBank/DDBJ databases">
        <title>Isolation and characterization of two novel species in the genus Thiomicrorhabdus.</title>
        <authorList>
            <person name="Mochizuki J."/>
            <person name="Kojima H."/>
            <person name="Fukui M."/>
        </authorList>
    </citation>
    <scope>NUCLEOTIDE SEQUENCE [LARGE SCALE GENOMIC DNA]</scope>
    <source>
        <strain evidence="9">aks77</strain>
    </source>
</reference>
<feature type="domain" description="STAS" evidence="7">
    <location>
        <begin position="462"/>
        <end position="561"/>
    </location>
</feature>
<keyword evidence="2 6" id="KW-0812">Transmembrane</keyword>
<dbReference type="AlphaFoldDB" id="A0A6F8PT19"/>
<evidence type="ECO:0000256" key="2">
    <source>
        <dbReference type="ARBA" id="ARBA00022692"/>
    </source>
</evidence>
<feature type="transmembrane region" description="Helical" evidence="6">
    <location>
        <begin position="101"/>
        <end position="123"/>
    </location>
</feature>
<dbReference type="Pfam" id="PF01740">
    <property type="entry name" value="STAS"/>
    <property type="match status" value="1"/>
</dbReference>
<feature type="compositionally biased region" description="Polar residues" evidence="5">
    <location>
        <begin position="570"/>
        <end position="587"/>
    </location>
</feature>
<dbReference type="Proteomes" id="UP000501726">
    <property type="component" value="Chromosome"/>
</dbReference>
<dbReference type="SUPFAM" id="SSF52091">
    <property type="entry name" value="SpoIIaa-like"/>
    <property type="match status" value="1"/>
</dbReference>